<dbReference type="EMBL" id="JACIBV010000001">
    <property type="protein sequence ID" value="MBB3728521.1"/>
    <property type="molecule type" value="Genomic_DNA"/>
</dbReference>
<keyword evidence="3" id="KW-1185">Reference proteome</keyword>
<dbReference type="AlphaFoldDB" id="A0A7W5V181"/>
<keyword evidence="1" id="KW-0732">Signal</keyword>
<proteinExistence type="predicted"/>
<evidence type="ECO:0000256" key="1">
    <source>
        <dbReference type="SAM" id="SignalP"/>
    </source>
</evidence>
<accession>A0A7W5V181</accession>
<dbReference type="RefSeq" id="WP_183650578.1">
    <property type="nucleotide sequence ID" value="NZ_BAAAXX010000048.1"/>
</dbReference>
<name>A0A7W5V181_9ACTN</name>
<dbReference type="GeneID" id="95390752"/>
<protein>
    <recommendedName>
        <fullName evidence="4">Lipoprotein</fullName>
    </recommendedName>
</protein>
<gene>
    <name evidence="2" type="ORF">FHR33_004381</name>
</gene>
<dbReference type="Proteomes" id="UP000579945">
    <property type="component" value="Unassembled WGS sequence"/>
</dbReference>
<feature type="chain" id="PRO_5030567874" description="Lipoprotein" evidence="1">
    <location>
        <begin position="24"/>
        <end position="277"/>
    </location>
</feature>
<comment type="caution">
    <text evidence="2">The sequence shown here is derived from an EMBL/GenBank/DDBJ whole genome shotgun (WGS) entry which is preliminary data.</text>
</comment>
<reference evidence="2 3" key="1">
    <citation type="submission" date="2020-08" db="EMBL/GenBank/DDBJ databases">
        <title>Sequencing the genomes of 1000 actinobacteria strains.</title>
        <authorList>
            <person name="Klenk H.-P."/>
        </authorList>
    </citation>
    <scope>NUCLEOTIDE SEQUENCE [LARGE SCALE GENOMIC DNA]</scope>
    <source>
        <strain evidence="2 3">DSM 44320</strain>
    </source>
</reference>
<sequence>MRRLIAAAALTVSVVAVATPAFAHTAPASAAPKNPVEALKKQFVAGHGVRISETSTMTTDGKSSGPVGRMTGVLEFGKSGVVSSDLTRRSKGVTVKPDDEFAALFSPTRYVSVKGQTYAKGGIYATDLPEGKKWVRVPGTPEATLSGSQMINIFDTTVLKTVLKGAKSVHGGVYKGAITLSDLSKASGGSAVKGKFGKIKIAYAVTLNAKQLVTRVTSEAKMDFGLLGVMSMTADTRFTAWGSKVSIVAPPEAEVIDAADLDSEVPDLPSVLTEAAQ</sequence>
<evidence type="ECO:0000313" key="3">
    <source>
        <dbReference type="Proteomes" id="UP000579945"/>
    </source>
</evidence>
<feature type="signal peptide" evidence="1">
    <location>
        <begin position="1"/>
        <end position="23"/>
    </location>
</feature>
<evidence type="ECO:0000313" key="2">
    <source>
        <dbReference type="EMBL" id="MBB3728521.1"/>
    </source>
</evidence>
<evidence type="ECO:0008006" key="4">
    <source>
        <dbReference type="Google" id="ProtNLM"/>
    </source>
</evidence>
<organism evidence="2 3">
    <name type="scientific">Nonomuraea dietziae</name>
    <dbReference type="NCBI Taxonomy" id="65515"/>
    <lineage>
        <taxon>Bacteria</taxon>
        <taxon>Bacillati</taxon>
        <taxon>Actinomycetota</taxon>
        <taxon>Actinomycetes</taxon>
        <taxon>Streptosporangiales</taxon>
        <taxon>Streptosporangiaceae</taxon>
        <taxon>Nonomuraea</taxon>
    </lineage>
</organism>